<keyword evidence="4" id="KW-1185">Reference proteome</keyword>
<protein>
    <submittedName>
        <fullName evidence="3">Hemerythrin domain-containing protein</fullName>
    </submittedName>
</protein>
<sequence length="175" mass="19554">MPTTSTQTRKSTATRSAAARTPDAIKLLTQDHKDVKALFKEYEKLVKAEADDSQKQALAEQICEMLSVHAQIEEELVYPAAYDVMADEADLVDEAQVEHASAKDLIAQIRGMQPSDDLYDAKVTVLGEYVEHHVKEEEKEMFPKLKKTELDLKELGASLQARKSELMGEEAPKAH</sequence>
<evidence type="ECO:0000313" key="4">
    <source>
        <dbReference type="Proteomes" id="UP001303946"/>
    </source>
</evidence>
<evidence type="ECO:0000256" key="1">
    <source>
        <dbReference type="SAM" id="MobiDB-lite"/>
    </source>
</evidence>
<name>A0ABZ0CXB6_9BURK</name>
<gene>
    <name evidence="3" type="ORF">RXV79_05995</name>
</gene>
<reference evidence="3 4" key="1">
    <citation type="submission" date="2023-10" db="EMBL/GenBank/DDBJ databases">
        <title>Bacteria for the degradation of biodegradable plastic PBAT(Polybutylene adipate terephthalate).</title>
        <authorList>
            <person name="Weon H.-Y."/>
            <person name="Yeon J."/>
        </authorList>
    </citation>
    <scope>NUCLEOTIDE SEQUENCE [LARGE SCALE GENOMIC DNA]</scope>
    <source>
        <strain evidence="3 4">SBD 7-3</strain>
    </source>
</reference>
<feature type="domain" description="Hemerythrin-like" evidence="2">
    <location>
        <begin position="24"/>
        <end position="145"/>
    </location>
</feature>
<dbReference type="Proteomes" id="UP001303946">
    <property type="component" value="Chromosome"/>
</dbReference>
<dbReference type="Gene3D" id="1.20.120.520">
    <property type="entry name" value="nmb1532 protein domain like"/>
    <property type="match status" value="1"/>
</dbReference>
<evidence type="ECO:0000313" key="3">
    <source>
        <dbReference type="EMBL" id="WOB09610.1"/>
    </source>
</evidence>
<accession>A0ABZ0CXB6</accession>
<dbReference type="RefSeq" id="WP_316702555.1">
    <property type="nucleotide sequence ID" value="NZ_CP136336.1"/>
</dbReference>
<dbReference type="InterPro" id="IPR012312">
    <property type="entry name" value="Hemerythrin-like"/>
</dbReference>
<proteinExistence type="predicted"/>
<evidence type="ECO:0000259" key="2">
    <source>
        <dbReference type="Pfam" id="PF01814"/>
    </source>
</evidence>
<dbReference type="PANTHER" id="PTHR35585">
    <property type="entry name" value="HHE DOMAIN PROTEIN (AFU_ORTHOLOGUE AFUA_4G00730)"/>
    <property type="match status" value="1"/>
</dbReference>
<organism evidence="3 4">
    <name type="scientific">Piscinibacter gummiphilus</name>
    <dbReference type="NCBI Taxonomy" id="946333"/>
    <lineage>
        <taxon>Bacteria</taxon>
        <taxon>Pseudomonadati</taxon>
        <taxon>Pseudomonadota</taxon>
        <taxon>Betaproteobacteria</taxon>
        <taxon>Burkholderiales</taxon>
        <taxon>Sphaerotilaceae</taxon>
        <taxon>Piscinibacter</taxon>
    </lineage>
</organism>
<dbReference type="PANTHER" id="PTHR35585:SF1">
    <property type="entry name" value="HHE DOMAIN PROTEIN (AFU_ORTHOLOGUE AFUA_4G00730)"/>
    <property type="match status" value="1"/>
</dbReference>
<feature type="region of interest" description="Disordered" evidence="1">
    <location>
        <begin position="1"/>
        <end position="20"/>
    </location>
</feature>
<dbReference type="EMBL" id="CP136336">
    <property type="protein sequence ID" value="WOB09610.1"/>
    <property type="molecule type" value="Genomic_DNA"/>
</dbReference>
<dbReference type="Pfam" id="PF01814">
    <property type="entry name" value="Hemerythrin"/>
    <property type="match status" value="1"/>
</dbReference>